<keyword evidence="2" id="KW-1185">Reference proteome</keyword>
<gene>
    <name evidence="1" type="ORF">pETSU_036</name>
</gene>
<evidence type="ECO:0000313" key="1">
    <source>
        <dbReference type="EMBL" id="QBZ70617.1"/>
    </source>
</evidence>
<reference evidence="1 2" key="1">
    <citation type="submission" date="2019-03" db="EMBL/GenBank/DDBJ databases">
        <authorList>
            <person name="Kim S.G."/>
            <person name="Park S.C."/>
        </authorList>
    </citation>
    <scope>NUCLEOTIDE SEQUENCE [LARGE SCALE GENOMIC DNA]</scope>
</reference>
<accession>A0A4D6DW60</accession>
<dbReference type="Proteomes" id="UP000297195">
    <property type="component" value="Segment"/>
</dbReference>
<organism evidence="1 2">
    <name type="scientific">Edwardsiella phage pEt-SU</name>
    <dbReference type="NCBI Taxonomy" id="2562142"/>
    <lineage>
        <taxon>Viruses</taxon>
        <taxon>Duplodnaviria</taxon>
        <taxon>Heunggongvirae</taxon>
        <taxon>Uroviricota</taxon>
        <taxon>Caudoviricetes</taxon>
        <taxon>Chimalliviridae</taxon>
        <taxon>Petsuvirus</taxon>
        <taxon>Petsuvirus pEtSU</taxon>
    </lineage>
</organism>
<sequence length="255" mass="28734">MDFQDDLTHYSRIIAGLESVHEHINYNAGIDVDGTYALTVLELQAQDEGYIEGTEGFMDSVKKGAQDIVKWIKQVLTAIGNFLIGKKKAQPIWQDKWSEINVEEVKKSMHSLYGNALNAIATHLTDDKFDSVRPYFKFMDLDKLSEKATVMLKKIDDPDSYGHSSLFHDVRQLSKDILAELERVEKAIKGLDLKATGSGIAANKLTTLAGALGRAEDVLMTAWYKHTEALAEADLNTSRRNYKEQQEFYDNQGKK</sequence>
<protein>
    <submittedName>
        <fullName evidence="1">Uncharacterized protein</fullName>
    </submittedName>
</protein>
<proteinExistence type="predicted"/>
<evidence type="ECO:0000313" key="2">
    <source>
        <dbReference type="Proteomes" id="UP000297195"/>
    </source>
</evidence>
<dbReference type="EMBL" id="MK689364">
    <property type="protein sequence ID" value="QBZ70617.1"/>
    <property type="molecule type" value="Genomic_DNA"/>
</dbReference>
<name>A0A4D6DW60_9CAUD</name>